<feature type="transmembrane region" description="Helical" evidence="5">
    <location>
        <begin position="44"/>
        <end position="64"/>
    </location>
</feature>
<evidence type="ECO:0000256" key="2">
    <source>
        <dbReference type="ARBA" id="ARBA00022692"/>
    </source>
</evidence>
<evidence type="ECO:0000256" key="5">
    <source>
        <dbReference type="SAM" id="Phobius"/>
    </source>
</evidence>
<dbReference type="InterPro" id="IPR007318">
    <property type="entry name" value="Phopholipid_MeTrfase"/>
</dbReference>
<feature type="transmembrane region" description="Helical" evidence="5">
    <location>
        <begin position="98"/>
        <end position="126"/>
    </location>
</feature>
<evidence type="ECO:0000256" key="4">
    <source>
        <dbReference type="ARBA" id="ARBA00023136"/>
    </source>
</evidence>
<evidence type="ECO:0000313" key="7">
    <source>
        <dbReference type="Proteomes" id="UP000178417"/>
    </source>
</evidence>
<dbReference type="Proteomes" id="UP000178417">
    <property type="component" value="Unassembled WGS sequence"/>
</dbReference>
<evidence type="ECO:0008006" key="8">
    <source>
        <dbReference type="Google" id="ProtNLM"/>
    </source>
</evidence>
<dbReference type="AlphaFoldDB" id="A0A1F4SN98"/>
<dbReference type="GO" id="GO:0016740">
    <property type="term" value="F:transferase activity"/>
    <property type="evidence" value="ECO:0007669"/>
    <property type="project" value="UniProtKB-ARBA"/>
</dbReference>
<dbReference type="PANTHER" id="PTHR12714">
    <property type="entry name" value="PROTEIN-S ISOPRENYLCYSTEINE O-METHYLTRANSFERASE"/>
    <property type="match status" value="1"/>
</dbReference>
<organism evidence="6 7">
    <name type="scientific">candidate division WOR-1 bacterium RIFOXYB2_FULL_37_13</name>
    <dbReference type="NCBI Taxonomy" id="1802579"/>
    <lineage>
        <taxon>Bacteria</taxon>
        <taxon>Bacillati</taxon>
        <taxon>Saganbacteria</taxon>
    </lineage>
</organism>
<comment type="caution">
    <text evidence="6">The sequence shown here is derived from an EMBL/GenBank/DDBJ whole genome shotgun (WGS) entry which is preliminary data.</text>
</comment>
<evidence type="ECO:0000313" key="6">
    <source>
        <dbReference type="EMBL" id="OGC21837.1"/>
    </source>
</evidence>
<dbReference type="PANTHER" id="PTHR12714:SF9">
    <property type="entry name" value="PROTEIN-S-ISOPRENYLCYSTEINE O-METHYLTRANSFERASE"/>
    <property type="match status" value="1"/>
</dbReference>
<dbReference type="GO" id="GO:0012505">
    <property type="term" value="C:endomembrane system"/>
    <property type="evidence" value="ECO:0007669"/>
    <property type="project" value="UniProtKB-SubCell"/>
</dbReference>
<evidence type="ECO:0000256" key="3">
    <source>
        <dbReference type="ARBA" id="ARBA00022989"/>
    </source>
</evidence>
<reference evidence="6 7" key="1">
    <citation type="journal article" date="2016" name="Nat. Commun.">
        <title>Thousands of microbial genomes shed light on interconnected biogeochemical processes in an aquifer system.</title>
        <authorList>
            <person name="Anantharaman K."/>
            <person name="Brown C.T."/>
            <person name="Hug L.A."/>
            <person name="Sharon I."/>
            <person name="Castelle C.J."/>
            <person name="Probst A.J."/>
            <person name="Thomas B.C."/>
            <person name="Singh A."/>
            <person name="Wilkins M.J."/>
            <person name="Karaoz U."/>
            <person name="Brodie E.L."/>
            <person name="Williams K.H."/>
            <person name="Hubbard S.S."/>
            <person name="Banfield J.F."/>
        </authorList>
    </citation>
    <scope>NUCLEOTIDE SEQUENCE [LARGE SCALE GENOMIC DNA]</scope>
</reference>
<keyword evidence="3 5" id="KW-1133">Transmembrane helix</keyword>
<dbReference type="Pfam" id="PF04191">
    <property type="entry name" value="PEMT"/>
    <property type="match status" value="1"/>
</dbReference>
<keyword evidence="4 5" id="KW-0472">Membrane</keyword>
<name>A0A1F4SN98_UNCSA</name>
<keyword evidence="2 5" id="KW-0812">Transmembrane</keyword>
<protein>
    <recommendedName>
        <fullName evidence="8">Steroid 5-alpha reductase C-terminal domain-containing protein</fullName>
    </recommendedName>
</protein>
<evidence type="ECO:0000256" key="1">
    <source>
        <dbReference type="ARBA" id="ARBA00004127"/>
    </source>
</evidence>
<dbReference type="EMBL" id="MEUB01000035">
    <property type="protein sequence ID" value="OGC21837.1"/>
    <property type="molecule type" value="Genomic_DNA"/>
</dbReference>
<feature type="transmembrane region" description="Helical" evidence="5">
    <location>
        <begin position="12"/>
        <end position="32"/>
    </location>
</feature>
<sequence length="153" mass="17875">MSLIGKATIHPLFFYSGKILGYILWIIYLLSLFNNNPPFNFFKIISYALSLIGLVLVFISMINLGRSTRLGLPTENIKFKSNGLYQLSRNPMYLGFNLFTISAIIFIWNFFIALIGIYSIIIYHFIIIGEEKFLEQAFGSKYIEYKKRVRRYI</sequence>
<gene>
    <name evidence="6" type="ORF">A2310_00955</name>
</gene>
<comment type="subcellular location">
    <subcellularLocation>
        <location evidence="1">Endomembrane system</location>
        <topology evidence="1">Multi-pass membrane protein</topology>
    </subcellularLocation>
</comment>
<dbReference type="STRING" id="1802579.A2310_00955"/>
<accession>A0A1F4SN98</accession>
<proteinExistence type="predicted"/>
<dbReference type="Gene3D" id="1.20.120.1630">
    <property type="match status" value="1"/>
</dbReference>